<dbReference type="RefSeq" id="YP_001604346.1">
    <property type="nucleotide sequence ID" value="NC_010155.1"/>
</dbReference>
<dbReference type="OrthoDB" id="28120at10239"/>
<name>A7WK94_9VIRU</name>
<dbReference type="KEGG" id="vg:5797825"/>
<keyword evidence="2" id="KW-1185">Reference proteome</keyword>
<evidence type="ECO:0000313" key="2">
    <source>
        <dbReference type="Proteomes" id="UP000001310"/>
    </source>
</evidence>
<dbReference type="Proteomes" id="UP000001310">
    <property type="component" value="Segment"/>
</dbReference>
<dbReference type="EMBL" id="AM087120">
    <property type="protein sequence ID" value="CAJ31495.1"/>
    <property type="molecule type" value="Genomic_DNA"/>
</dbReference>
<accession>A7WK94</accession>
<evidence type="ECO:0000313" key="1">
    <source>
        <dbReference type="EMBL" id="CAJ31495.1"/>
    </source>
</evidence>
<proteinExistence type="predicted"/>
<reference evidence="2" key="1">
    <citation type="journal article" date="2008" name="J. Virol.">
        <title>Structure of the acidianus filamentous virus 3 and comparative genomics of related archaeal lipothrixviruses.</title>
        <authorList>
            <person name="Vestergaard G."/>
            <person name="Aramayo R."/>
            <person name="Basta T."/>
            <person name="Haring M."/>
            <person name="Peng X."/>
            <person name="Brugger K."/>
            <person name="Chen L."/>
            <person name="Rachel R."/>
            <person name="Boisset N."/>
            <person name="Garrett R.A."/>
            <person name="Prangishvili D."/>
        </authorList>
    </citation>
    <scope>NUCLEOTIDE SEQUENCE [LARGE SCALE GENOMIC DNA]</scope>
</reference>
<sequence>MPNPMNDNLIRKLVMEKLNIIRNSKEAYIVNKNKEEKIINIELKETENYARIIITTDNEKAYVLTPAEFLRKIIRADNKVIRGI</sequence>
<dbReference type="GeneID" id="5797825"/>
<protein>
    <submittedName>
        <fullName evidence="1">Uncharacterized protein</fullName>
    </submittedName>
</protein>
<organism evidence="1 2">
    <name type="scientific">Betalipothrixvirus acidiani</name>
    <dbReference type="NCBI Taxonomy" id="346881"/>
    <lineage>
        <taxon>Viruses</taxon>
        <taxon>Adnaviria</taxon>
        <taxon>Zilligvirae</taxon>
        <taxon>Taleaviricota</taxon>
        <taxon>Tokiviricetes</taxon>
        <taxon>Ligamenvirales</taxon>
        <taxon>Lipothrixviridae</taxon>
        <taxon>Betalipothrixvirus</taxon>
    </lineage>
</organism>